<dbReference type="Proteomes" id="UP001139450">
    <property type="component" value="Unassembled WGS sequence"/>
</dbReference>
<protein>
    <submittedName>
        <fullName evidence="1">Biliverdin-producing heme oxygenase</fullName>
    </submittedName>
</protein>
<sequence length="186" mass="20659">MLADVIKEQTTAHHQGLEKKIISRLKSLSSAEDYINLLQLFYSYFGGLEDQINHQIDQSVLPDYEERRKTSSLSNDIQALGGNPASKAVNGALPEITTIPQAVGALYVIEGSTLGGSIISKMVSDRLGLQDGLSFFNSYGSKATEMWERFKTYINTQAWQPAEEQAIIASAQNTFLKFNNWIEQHG</sequence>
<dbReference type="SUPFAM" id="SSF48613">
    <property type="entry name" value="Heme oxygenase-like"/>
    <property type="match status" value="1"/>
</dbReference>
<dbReference type="InterPro" id="IPR016084">
    <property type="entry name" value="Haem_Oase-like_multi-hlx"/>
</dbReference>
<name>A0A9X1X4K0_9SPHI</name>
<reference evidence="1" key="1">
    <citation type="submission" date="2022-04" db="EMBL/GenBank/DDBJ databases">
        <title>Mucilaginibacter sp. RS28 isolated from freshwater.</title>
        <authorList>
            <person name="Ko S.-R."/>
        </authorList>
    </citation>
    <scope>NUCLEOTIDE SEQUENCE</scope>
    <source>
        <strain evidence="1">RS28</strain>
    </source>
</reference>
<dbReference type="EMBL" id="JALJEJ010000006">
    <property type="protein sequence ID" value="MCJ8210851.1"/>
    <property type="molecule type" value="Genomic_DNA"/>
</dbReference>
<dbReference type="RefSeq" id="WP_245130827.1">
    <property type="nucleotide sequence ID" value="NZ_JALJEJ010000006.1"/>
</dbReference>
<dbReference type="CDD" id="cd19166">
    <property type="entry name" value="HemeO-bac"/>
    <property type="match status" value="1"/>
</dbReference>
<organism evidence="1 2">
    <name type="scientific">Mucilaginibacter straminoryzae</name>
    <dbReference type="NCBI Taxonomy" id="2932774"/>
    <lineage>
        <taxon>Bacteria</taxon>
        <taxon>Pseudomonadati</taxon>
        <taxon>Bacteroidota</taxon>
        <taxon>Sphingobacteriia</taxon>
        <taxon>Sphingobacteriales</taxon>
        <taxon>Sphingobacteriaceae</taxon>
        <taxon>Mucilaginibacter</taxon>
    </lineage>
</organism>
<dbReference type="Gene3D" id="1.20.910.10">
    <property type="entry name" value="Heme oxygenase-like"/>
    <property type="match status" value="1"/>
</dbReference>
<proteinExistence type="predicted"/>
<dbReference type="InterPro" id="IPR016053">
    <property type="entry name" value="Haem_Oase-like"/>
</dbReference>
<gene>
    <name evidence="1" type="ORF">MUY27_14125</name>
</gene>
<dbReference type="GO" id="GO:0006788">
    <property type="term" value="P:heme oxidation"/>
    <property type="evidence" value="ECO:0007669"/>
    <property type="project" value="InterPro"/>
</dbReference>
<accession>A0A9X1X4K0</accession>
<evidence type="ECO:0000313" key="1">
    <source>
        <dbReference type="EMBL" id="MCJ8210851.1"/>
    </source>
</evidence>
<dbReference type="AlphaFoldDB" id="A0A9X1X4K0"/>
<dbReference type="GO" id="GO:0004392">
    <property type="term" value="F:heme oxygenase (decyclizing) activity"/>
    <property type="evidence" value="ECO:0007669"/>
    <property type="project" value="InterPro"/>
</dbReference>
<dbReference type="Pfam" id="PF01126">
    <property type="entry name" value="Heme_oxygenase"/>
    <property type="match status" value="1"/>
</dbReference>
<comment type="caution">
    <text evidence="1">The sequence shown here is derived from an EMBL/GenBank/DDBJ whole genome shotgun (WGS) entry which is preliminary data.</text>
</comment>
<evidence type="ECO:0000313" key="2">
    <source>
        <dbReference type="Proteomes" id="UP001139450"/>
    </source>
</evidence>
<keyword evidence="2" id="KW-1185">Reference proteome</keyword>